<accession>A0A1Y1XUI2</accession>
<dbReference type="PROSITE" id="PS51846">
    <property type="entry name" value="CNNM"/>
    <property type="match status" value="1"/>
</dbReference>
<keyword evidence="4 7" id="KW-1133">Transmembrane helix</keyword>
<comment type="caution">
    <text evidence="11">The sequence shown here is derived from an EMBL/GenBank/DDBJ whole genome shotgun (WGS) entry which is preliminary data.</text>
</comment>
<dbReference type="GO" id="GO:0016020">
    <property type="term" value="C:membrane"/>
    <property type="evidence" value="ECO:0007669"/>
    <property type="project" value="UniProtKB-SubCell"/>
</dbReference>
<organism evidence="11 12">
    <name type="scientific">Basidiobolus meristosporus CBS 931.73</name>
    <dbReference type="NCBI Taxonomy" id="1314790"/>
    <lineage>
        <taxon>Eukaryota</taxon>
        <taxon>Fungi</taxon>
        <taxon>Fungi incertae sedis</taxon>
        <taxon>Zoopagomycota</taxon>
        <taxon>Entomophthoromycotina</taxon>
        <taxon>Basidiobolomycetes</taxon>
        <taxon>Basidiobolales</taxon>
        <taxon>Basidiobolaceae</taxon>
        <taxon>Basidiobolus</taxon>
    </lineage>
</organism>
<dbReference type="Proteomes" id="UP000193498">
    <property type="component" value="Unassembled WGS sequence"/>
</dbReference>
<dbReference type="PANTHER" id="PTHR12064">
    <property type="entry name" value="METAL TRANSPORTER CNNM"/>
    <property type="match status" value="1"/>
</dbReference>
<evidence type="ECO:0000256" key="8">
    <source>
        <dbReference type="SAM" id="Phobius"/>
    </source>
</evidence>
<keyword evidence="2 7" id="KW-0812">Transmembrane</keyword>
<feature type="domain" description="CBS" evidence="9">
    <location>
        <begin position="275"/>
        <end position="336"/>
    </location>
</feature>
<evidence type="ECO:0000256" key="4">
    <source>
        <dbReference type="ARBA" id="ARBA00022989"/>
    </source>
</evidence>
<evidence type="ECO:0000256" key="5">
    <source>
        <dbReference type="ARBA" id="ARBA00023136"/>
    </source>
</evidence>
<dbReference type="GO" id="GO:0005737">
    <property type="term" value="C:cytoplasm"/>
    <property type="evidence" value="ECO:0007669"/>
    <property type="project" value="TreeGrafter"/>
</dbReference>
<keyword evidence="12" id="KW-1185">Reference proteome</keyword>
<name>A0A1Y1XUI2_9FUNG</name>
<dbReference type="Pfam" id="PF01595">
    <property type="entry name" value="CNNM"/>
    <property type="match status" value="1"/>
</dbReference>
<dbReference type="InterPro" id="IPR046342">
    <property type="entry name" value="CBS_dom_sf"/>
</dbReference>
<evidence type="ECO:0000256" key="1">
    <source>
        <dbReference type="ARBA" id="ARBA00004141"/>
    </source>
</evidence>
<evidence type="ECO:0000256" key="7">
    <source>
        <dbReference type="PROSITE-ProRule" id="PRU01193"/>
    </source>
</evidence>
<feature type="domain" description="CBS" evidence="9">
    <location>
        <begin position="210"/>
        <end position="271"/>
    </location>
</feature>
<dbReference type="GO" id="GO:0030026">
    <property type="term" value="P:intracellular manganese ion homeostasis"/>
    <property type="evidence" value="ECO:0007669"/>
    <property type="project" value="TreeGrafter"/>
</dbReference>
<keyword evidence="3" id="KW-0677">Repeat</keyword>
<dbReference type="Pfam" id="PF00571">
    <property type="entry name" value="CBS"/>
    <property type="match status" value="1"/>
</dbReference>
<protein>
    <submittedName>
        <fullName evidence="11">DUF21-domain-containing protein</fullName>
    </submittedName>
</protein>
<evidence type="ECO:0000256" key="2">
    <source>
        <dbReference type="ARBA" id="ARBA00022692"/>
    </source>
</evidence>
<dbReference type="PANTHER" id="PTHR12064:SF97">
    <property type="entry name" value="METAL TRANSPORTER CNNM-5"/>
    <property type="match status" value="1"/>
</dbReference>
<reference evidence="11 12" key="1">
    <citation type="submission" date="2016-07" db="EMBL/GenBank/DDBJ databases">
        <title>Pervasive Adenine N6-methylation of Active Genes in Fungi.</title>
        <authorList>
            <consortium name="DOE Joint Genome Institute"/>
            <person name="Mondo S.J."/>
            <person name="Dannebaum R.O."/>
            <person name="Kuo R.C."/>
            <person name="Labutti K."/>
            <person name="Haridas S."/>
            <person name="Kuo A."/>
            <person name="Salamov A."/>
            <person name="Ahrendt S.R."/>
            <person name="Lipzen A."/>
            <person name="Sullivan W."/>
            <person name="Andreopoulos W.B."/>
            <person name="Clum A."/>
            <person name="Lindquist E."/>
            <person name="Daum C."/>
            <person name="Ramamoorthy G.K."/>
            <person name="Gryganskyi A."/>
            <person name="Culley D."/>
            <person name="Magnuson J.K."/>
            <person name="James T.Y."/>
            <person name="O'Malley M.A."/>
            <person name="Stajich J.E."/>
            <person name="Spatafora J.W."/>
            <person name="Visel A."/>
            <person name="Grigoriev I.V."/>
        </authorList>
    </citation>
    <scope>NUCLEOTIDE SEQUENCE [LARGE SCALE GENOMIC DNA]</scope>
    <source>
        <strain evidence="11 12">CBS 931.73</strain>
    </source>
</reference>
<dbReference type="FunFam" id="3.10.580.10:FF:000006">
    <property type="entry name" value="DUF21 and CBS domain protein"/>
    <property type="match status" value="1"/>
</dbReference>
<dbReference type="SUPFAM" id="SSF54631">
    <property type="entry name" value="CBS-domain pair"/>
    <property type="match status" value="1"/>
</dbReference>
<evidence type="ECO:0000256" key="6">
    <source>
        <dbReference type="PROSITE-ProRule" id="PRU00703"/>
    </source>
</evidence>
<evidence type="ECO:0000313" key="12">
    <source>
        <dbReference type="Proteomes" id="UP000193498"/>
    </source>
</evidence>
<dbReference type="PROSITE" id="PS51371">
    <property type="entry name" value="CBS"/>
    <property type="match status" value="2"/>
</dbReference>
<evidence type="ECO:0000256" key="3">
    <source>
        <dbReference type="ARBA" id="ARBA00022737"/>
    </source>
</evidence>
<dbReference type="InParanoid" id="A0A1Y1XUI2"/>
<feature type="transmembrane region" description="Helical" evidence="8">
    <location>
        <begin position="12"/>
        <end position="39"/>
    </location>
</feature>
<proteinExistence type="predicted"/>
<dbReference type="AlphaFoldDB" id="A0A1Y1XUI2"/>
<dbReference type="InterPro" id="IPR000644">
    <property type="entry name" value="CBS_dom"/>
</dbReference>
<feature type="domain" description="CNNM transmembrane" evidence="10">
    <location>
        <begin position="8"/>
        <end position="191"/>
    </location>
</feature>
<evidence type="ECO:0000313" key="11">
    <source>
        <dbReference type="EMBL" id="ORX89422.1"/>
    </source>
</evidence>
<sequence>MELKVDPGSFEFWWKVGISIVLVALGGLFAGLTLGLMGLDETNLEVLMESGEGREKKYAKKVYKILHKRKHWVLATLLLSNVAVNETLPVIIDSVFGSGWEAVLISTVCIVIFGEVIPQALCVRFGLAIGASLAWFVELLMYITGIITYPVYRLLDWCLGEDRGTAYRKPELKTLVSLHQTGRMGNLSLDEVTIIQAVLDLTEKPVSRIMTPIEDVFILSSEHILDQKTVDQITRKGYSRIPVYEGDRSNLYGVLLVKQLISYDPDDNLPVKEFTLRNLPVTNQNTSCLDILNFFQEGKSHMALVVEFENQTRHAKGVVTLEDVMEELIGEEIIDETDVYIDGMFELYLLAMTMR</sequence>
<dbReference type="GO" id="GO:0010960">
    <property type="term" value="P:magnesium ion homeostasis"/>
    <property type="evidence" value="ECO:0007669"/>
    <property type="project" value="InterPro"/>
</dbReference>
<gene>
    <name evidence="11" type="ORF">K493DRAFT_233511</name>
</gene>
<dbReference type="OrthoDB" id="5353557at2759"/>
<dbReference type="STRING" id="1314790.A0A1Y1XUI2"/>
<dbReference type="EMBL" id="MCFE01000445">
    <property type="protein sequence ID" value="ORX89422.1"/>
    <property type="molecule type" value="Genomic_DNA"/>
</dbReference>
<keyword evidence="6" id="KW-0129">CBS domain</keyword>
<dbReference type="FunCoup" id="A0A1Y1XUI2">
    <property type="interactions" value="527"/>
</dbReference>
<dbReference type="CDD" id="cd04590">
    <property type="entry name" value="CBS_pair_CorC_HlyC_assoc"/>
    <property type="match status" value="1"/>
</dbReference>
<evidence type="ECO:0000259" key="10">
    <source>
        <dbReference type="PROSITE" id="PS51846"/>
    </source>
</evidence>
<evidence type="ECO:0000259" key="9">
    <source>
        <dbReference type="PROSITE" id="PS51371"/>
    </source>
</evidence>
<comment type="subcellular location">
    <subcellularLocation>
        <location evidence="1">Membrane</location>
        <topology evidence="1">Multi-pass membrane protein</topology>
    </subcellularLocation>
</comment>
<dbReference type="InterPro" id="IPR002550">
    <property type="entry name" value="CNNM"/>
</dbReference>
<keyword evidence="5 7" id="KW-0472">Membrane</keyword>
<dbReference type="Gene3D" id="3.10.580.10">
    <property type="entry name" value="CBS-domain"/>
    <property type="match status" value="1"/>
</dbReference>
<dbReference type="InterPro" id="IPR044751">
    <property type="entry name" value="Ion_transp-like_CBS"/>
</dbReference>
<feature type="transmembrane region" description="Helical" evidence="8">
    <location>
        <begin position="125"/>
        <end position="152"/>
    </location>
</feature>
<feature type="transmembrane region" description="Helical" evidence="8">
    <location>
        <begin position="98"/>
        <end position="118"/>
    </location>
</feature>
<dbReference type="InterPro" id="IPR045095">
    <property type="entry name" value="ACDP"/>
</dbReference>